<evidence type="ECO:0000256" key="8">
    <source>
        <dbReference type="ARBA" id="ARBA00022825"/>
    </source>
</evidence>
<dbReference type="Gene3D" id="2.60.40.3170">
    <property type="match status" value="2"/>
</dbReference>
<dbReference type="InterPro" id="IPR036852">
    <property type="entry name" value="Peptidase_S8/S53_dom_sf"/>
</dbReference>
<dbReference type="EMBL" id="JNBR01000075">
    <property type="protein sequence ID" value="OQR99082.1"/>
    <property type="molecule type" value="Genomic_DNA"/>
</dbReference>
<dbReference type="Gene3D" id="2.20.25.690">
    <property type="match status" value="1"/>
</dbReference>
<feature type="active site" description="Charge relay system" evidence="11">
    <location>
        <position position="1397"/>
    </location>
</feature>
<evidence type="ECO:0000313" key="18">
    <source>
        <dbReference type="Proteomes" id="UP000243579"/>
    </source>
</evidence>
<sequence>MTTKLAPVDGKLTLASGKVLTLNPAWTATEFRVGTKRAYDLYPDALVARIKKERKEAWDTADREARNAVQSALAAWTAEHGSSPSAAALEARKDLQARQELLAKTFEDPGPVYDCVAFFDGTHWRAAVDTSESGDFTNVPAMTNYRVAHEWSTFSDASQLNYALNIYENGDVLSIVCDAGSHGTHVAGIVAAYDAADAKNNGVAPGAQIVSVKIGDSRLGSMETIVGITRGALAVLENGCDVVNMSYGEFASKHDGGRTIDVIKELVERHGITFVSSAGNEGPALGTVGAPGGTSSCILGVGAYVSPTMMAAEYSMKDTPESAVGLYTWSSRGPTYDGDLGVNVCAPGGAITSVPNWTLNKKQLMNGTSMSSPNCAGNVALLISGLKAQNIAYTPFSLRRALENTAVAVPTAEAFSMGRGLIQVLPAFEYLVAHGNTFDGSRKFPLYYDVRVPSRGHDRGIYLREAADLADNSVAVVVSPVFHKEADNADRIAYEMHLRLVPSKPWIRCADALTLLHEGRNFKVDVSTDALAPGAHYGEVVAYDSANAARGPVFRIPVTVIKPEVLAAPETSLVKQMLPGSIARTFYHVPAGATWMNVSVSRRAGPSEPARVLYVLHLMQHSLHARQSATSTHHYLYVDATGDVSHGFPVRAASTVELCLAQNWNAIGATTAHIDVAFHGIEPSPRAVHLNGGDGFARVDVVCPLRNEALAPTAALTKWTTRLRPETAVVSPLGPRDRFSDNRQTYQLLLSYVLKQADEGKVTPSLPLLNGRLYESPFDGQMLMIFDAKKKYMGVSDAYPRAVTLPKGTYTVRAQIRHQDPAVLESLKTAVLAITRDVKEVSLAVFDSPDGAATGGKSVAAKTLKKGVDSTVFVGEPAFDKLPKGLAPGDTLSGTIHYAQKHNHFKGASQKPGGFPVTYTVPVAPKATKEPEPTAPEEMRTEDELAEDAVRDLLVARIVKLEGKDTFEGRWAALAAKYPAHLPLLQARLHHLDKEATRRAALADVIAAADVVLGAIDAGGLAAHYGLKLVPNDAAQTKLRKEKDAEKSALTDALARKARALGDAGDAAAFAAAFETLQQWVDTTENQWIRTALVRHLQAQHWGLALQRLQKLAELDADEADKLLPAAELHRERAAALEALGWRHWAQYEKNWHSTMSTPELVPKAETLVDQFLQLHPSYDGRGTIVAVFDTGVDPGAPGLQLTSDGKPKIIDVIDATGSSDVDMSTKVKAKHGCVTVAGRVWKLNPSWTPVDGTYRVGFKRGYELFPAPLVARLKAERKERFMVDHRASVVDAQAALAAASHVINRKELAARLQYLEEVASTFDDPGPLYDCILFHDGSEWRAAIDESGDFTSVAALGVYRRRQEYGSFSDASQLHYAFNVYEDGDVLSIVCDAGSHGTHVAGVAAAYYPDDPTHNGVAPGAQLVSIKIGDSRMGSTETGTAISRGLLAVLEHHCDVVNMSYGEHAVLPDHGRSIELITELVTTHGVLFVGSIGNDGPALGTLKAPGGLSSSVLGVGAYVSPVMATAVHSLSPAPTFEPTLYTWSSRGPAFDGDVGVHVVAPGGAVAAVPCWTLAKKQLKNGTSMAAPHVAGAAALLISGLKARGLAYHPYSLRRAFEVTAVPVAGVEPVAQGRGLVQVVPAFAHAVAAADVLREQPLYFNARASSPTAQATRGIWLHEPWQVTRPSTEYAVKVTPTFHPATPNIVRRSFETTLQLSSSAPWVQVPKSLALLADGRSFPVALSLDSLSPNVAHYAEIVGHEMHSTGRGPCFRLPVTVVKPLHIDPCGVYSATPTVAPGTVHRTFLGVPPGATWVNVRVLAPGTLTVVLHLAQYTAHTRPSDAYIHKRFTPALAQDVGYSMAVRGGATLEVALAPLWSTPGASVALQLDVAFRGLVPSPSVVVLQGGDGWARVDVTGGVRTETLLPDARLSMWTQRHRPATAQVRPCSARSTWPDHRVVYELVLTYKLQQLATGAVTARLPLISGQLYDSPFEAQLLMIFDAHKKLLGTSAAYPREIIVPKGLCLVRVQVRHPDYALLGDLQGSVLCVDRTVKDVVLPVYATADGAAIKAAAFAATVLVPGAVVPVFVGEPSSDKLPKGIVAGDVLSGRITFGKKQTSSWGGACCKPGGFPVTYTVPPPEVKPKDADAKDDTKDDAKDDAEVGGCGHRDLMEAVDDVEATALRDFLVGRVTKSVGKEGFTPLWQKQLEAYPAHLPLLRARLHHADHEPQRVGRLLEVIEAADALLAQLAPHLTDLAAFYGLKATVSTKERRERDQQKALLVDALVRKTHALADLDHADFDATYAQLQQWVAGFDAKLFRCAWHDDVRRGHWALALQRLNKLDDAATKVREKRQLALVQLNWAHVAAHDARWHRINHPKGYTLF</sequence>
<comment type="caution">
    <text evidence="17">The sequence shown here is derived from an EMBL/GenBank/DDBJ whole genome shotgun (WGS) entry which is preliminary data.</text>
</comment>
<dbReference type="InterPro" id="IPR022229">
    <property type="entry name" value="TPPII_Ig-like-2"/>
</dbReference>
<feature type="active site" description="Charge relay system" evidence="11">
    <location>
        <position position="1190"/>
    </location>
</feature>
<dbReference type="InterPro" id="IPR050131">
    <property type="entry name" value="Peptidase_S8_subtilisin-like"/>
</dbReference>
<keyword evidence="6 11" id="KW-0645">Protease</keyword>
<dbReference type="Gene3D" id="1.25.40.710">
    <property type="match status" value="2"/>
</dbReference>
<dbReference type="PANTHER" id="PTHR43806:SF14">
    <property type="entry name" value="TRIPEPTIDYL-PEPTIDASE 2"/>
    <property type="match status" value="1"/>
</dbReference>
<dbReference type="Pfam" id="PF12580">
    <property type="entry name" value="TPPII"/>
    <property type="match status" value="2"/>
</dbReference>
<comment type="catalytic activity">
    <reaction evidence="1">
        <text>Release of an N-terminal tripeptide from a polypeptide.</text>
        <dbReference type="EC" id="3.4.14.10"/>
    </reaction>
</comment>
<feature type="domain" description="Tripeptidyl-peptidase II galactose-binding" evidence="16">
    <location>
        <begin position="579"/>
        <end position="668"/>
    </location>
</feature>
<feature type="domain" description="Tripeptidyl peptidase II second Ig-like" evidence="14">
    <location>
        <begin position="704"/>
        <end position="886"/>
    </location>
</feature>
<dbReference type="InterPro" id="IPR048383">
    <property type="entry name" value="TPPII_Ig-like-1"/>
</dbReference>
<dbReference type="GO" id="GO:0008240">
    <property type="term" value="F:tripeptidyl-peptidase activity"/>
    <property type="evidence" value="ECO:0007669"/>
    <property type="project" value="UniProtKB-EC"/>
</dbReference>
<feature type="region of interest" description="Disordered" evidence="12">
    <location>
        <begin position="2134"/>
        <end position="2163"/>
    </location>
</feature>
<dbReference type="PANTHER" id="PTHR43806">
    <property type="entry name" value="PEPTIDASE S8"/>
    <property type="match status" value="1"/>
</dbReference>
<evidence type="ECO:0000256" key="4">
    <source>
        <dbReference type="ARBA" id="ARBA00020244"/>
    </source>
</evidence>
<dbReference type="Pfam" id="PF00082">
    <property type="entry name" value="Peptidase_S8"/>
    <property type="match status" value="2"/>
</dbReference>
<feature type="domain" description="Tripeptidyl-peptidase II first Ig-like" evidence="15">
    <location>
        <begin position="1669"/>
        <end position="1778"/>
    </location>
</feature>
<evidence type="ECO:0000259" key="13">
    <source>
        <dbReference type="Pfam" id="PF00082"/>
    </source>
</evidence>
<dbReference type="STRING" id="1202772.A0A1V9ZM64"/>
<dbReference type="SUPFAM" id="SSF52743">
    <property type="entry name" value="Subtilisin-like"/>
    <property type="match status" value="2"/>
</dbReference>
<dbReference type="Pfam" id="PF21223">
    <property type="entry name" value="TPPII_Ig-like-1"/>
    <property type="match status" value="2"/>
</dbReference>
<dbReference type="InterPro" id="IPR022398">
    <property type="entry name" value="Peptidase_S8_His-AS"/>
</dbReference>
<dbReference type="GO" id="GO:0005829">
    <property type="term" value="C:cytosol"/>
    <property type="evidence" value="ECO:0007669"/>
    <property type="project" value="TreeGrafter"/>
</dbReference>
<dbReference type="OrthoDB" id="10256524at2759"/>
<dbReference type="PROSITE" id="PS00138">
    <property type="entry name" value="SUBTILASE_SER"/>
    <property type="match status" value="2"/>
</dbReference>
<evidence type="ECO:0000256" key="6">
    <source>
        <dbReference type="ARBA" id="ARBA00022670"/>
    </source>
</evidence>
<feature type="domain" description="Tripeptidyl-peptidase II first Ig-like" evidence="15">
    <location>
        <begin position="448"/>
        <end position="561"/>
    </location>
</feature>
<keyword evidence="18" id="KW-1185">Reference proteome</keyword>
<feature type="domain" description="Tripeptidyl-peptidase II galactose-binding" evidence="16">
    <location>
        <begin position="1796"/>
        <end position="1878"/>
    </location>
</feature>
<evidence type="ECO:0000256" key="11">
    <source>
        <dbReference type="PROSITE-ProRule" id="PRU01240"/>
    </source>
</evidence>
<evidence type="ECO:0000256" key="1">
    <source>
        <dbReference type="ARBA" id="ARBA00001910"/>
    </source>
</evidence>
<feature type="active site" description="Charge relay system" evidence="11">
    <location>
        <position position="1584"/>
    </location>
</feature>
<name>A0A1V9ZM64_ACHHY</name>
<dbReference type="InterPro" id="IPR046940">
    <property type="entry name" value="TPPII_Ig-like_sf"/>
</dbReference>
<evidence type="ECO:0000256" key="12">
    <source>
        <dbReference type="SAM" id="MobiDB-lite"/>
    </source>
</evidence>
<proteinExistence type="inferred from homology"/>
<dbReference type="PROSITE" id="PS00137">
    <property type="entry name" value="SUBTILASE_HIS"/>
    <property type="match status" value="2"/>
</dbReference>
<dbReference type="FunFam" id="3.40.50.200:FF:000003">
    <property type="entry name" value="Tripeptidyl peptidase 2"/>
    <property type="match status" value="1"/>
</dbReference>
<evidence type="ECO:0000256" key="2">
    <source>
        <dbReference type="ARBA" id="ARBA00011073"/>
    </source>
</evidence>
<feature type="domain" description="Peptidase S8/S53" evidence="13">
    <location>
        <begin position="1181"/>
        <end position="1621"/>
    </location>
</feature>
<evidence type="ECO:0000256" key="9">
    <source>
        <dbReference type="ARBA" id="ARBA00023529"/>
    </source>
</evidence>
<dbReference type="GO" id="GO:0006508">
    <property type="term" value="P:proteolysis"/>
    <property type="evidence" value="ECO:0007669"/>
    <property type="project" value="UniProtKB-KW"/>
</dbReference>
<feature type="domain" description="Tripeptidyl peptidase II second Ig-like" evidence="14">
    <location>
        <begin position="1918"/>
        <end position="2099"/>
    </location>
</feature>
<feature type="domain" description="Peptidase S8/S53" evidence="13">
    <location>
        <begin position="156"/>
        <end position="414"/>
    </location>
</feature>
<dbReference type="InterPro" id="IPR023828">
    <property type="entry name" value="Peptidase_S8_Ser-AS"/>
</dbReference>
<evidence type="ECO:0000313" key="17">
    <source>
        <dbReference type="EMBL" id="OQR99082.1"/>
    </source>
</evidence>
<dbReference type="InterPro" id="IPR000209">
    <property type="entry name" value="Peptidase_S8/S53_dom"/>
</dbReference>
<dbReference type="Pfam" id="PF21316">
    <property type="entry name" value="TPPII_GBD"/>
    <property type="match status" value="2"/>
</dbReference>
<evidence type="ECO:0000259" key="14">
    <source>
        <dbReference type="Pfam" id="PF12580"/>
    </source>
</evidence>
<dbReference type="InterPro" id="IPR046939">
    <property type="entry name" value="TPPII_C_sf"/>
</dbReference>
<dbReference type="EC" id="3.4.21.62" evidence="10"/>
<protein>
    <recommendedName>
        <fullName evidence="4">Tripeptidyl-peptidase 2</fullName>
        <ecNumber evidence="3">3.4.14.10</ecNumber>
        <ecNumber evidence="10">3.4.21.62</ecNumber>
    </recommendedName>
</protein>
<comment type="similarity">
    <text evidence="2 11">Belongs to the peptidase S8 family.</text>
</comment>
<evidence type="ECO:0000256" key="10">
    <source>
        <dbReference type="ARBA" id="ARBA00023619"/>
    </source>
</evidence>
<evidence type="ECO:0000259" key="15">
    <source>
        <dbReference type="Pfam" id="PF21223"/>
    </source>
</evidence>
<dbReference type="GO" id="GO:0004177">
    <property type="term" value="F:aminopeptidase activity"/>
    <property type="evidence" value="ECO:0007669"/>
    <property type="project" value="UniProtKB-KW"/>
</dbReference>
<keyword evidence="7 11" id="KW-0378">Hydrolase</keyword>
<evidence type="ECO:0000259" key="16">
    <source>
        <dbReference type="Pfam" id="PF21316"/>
    </source>
</evidence>
<keyword evidence="8 11" id="KW-0720">Serine protease</keyword>
<dbReference type="PROSITE" id="PS51892">
    <property type="entry name" value="SUBTILASE"/>
    <property type="match status" value="2"/>
</dbReference>
<reference evidence="17 18" key="1">
    <citation type="journal article" date="2014" name="Genome Biol. Evol.">
        <title>The secreted proteins of Achlya hypogyna and Thraustotheca clavata identify the ancestral oomycete secretome and reveal gene acquisitions by horizontal gene transfer.</title>
        <authorList>
            <person name="Misner I."/>
            <person name="Blouin N."/>
            <person name="Leonard G."/>
            <person name="Richards T.A."/>
            <person name="Lane C.E."/>
        </authorList>
    </citation>
    <scope>NUCLEOTIDE SEQUENCE [LARGE SCALE GENOMIC DNA]</scope>
    <source>
        <strain evidence="17 18">ATCC 48635</strain>
    </source>
</reference>
<accession>A0A1V9ZM64</accession>
<evidence type="ECO:0000256" key="3">
    <source>
        <dbReference type="ARBA" id="ARBA00012462"/>
    </source>
</evidence>
<keyword evidence="5" id="KW-0031">Aminopeptidase</keyword>
<dbReference type="Gene3D" id="3.40.50.200">
    <property type="entry name" value="Peptidase S8/S53 domain"/>
    <property type="match status" value="3"/>
</dbReference>
<evidence type="ECO:0000256" key="7">
    <source>
        <dbReference type="ARBA" id="ARBA00022801"/>
    </source>
</evidence>
<dbReference type="EC" id="3.4.14.10" evidence="3"/>
<evidence type="ECO:0000256" key="5">
    <source>
        <dbReference type="ARBA" id="ARBA00022438"/>
    </source>
</evidence>
<comment type="caution">
    <text evidence="11">Lacks conserved residue(s) required for the propagation of feature annotation.</text>
</comment>
<organism evidence="17 18">
    <name type="scientific">Achlya hypogyna</name>
    <name type="common">Oomycete</name>
    <name type="synonym">Protoachlya hypogyna</name>
    <dbReference type="NCBI Taxonomy" id="1202772"/>
    <lineage>
        <taxon>Eukaryota</taxon>
        <taxon>Sar</taxon>
        <taxon>Stramenopiles</taxon>
        <taxon>Oomycota</taxon>
        <taxon>Saprolegniomycetes</taxon>
        <taxon>Saprolegniales</taxon>
        <taxon>Achlyaceae</taxon>
        <taxon>Achlya</taxon>
    </lineage>
</organism>
<gene>
    <name evidence="17" type="ORF">ACHHYP_07481</name>
</gene>
<feature type="compositionally biased region" description="Basic and acidic residues" evidence="12">
    <location>
        <begin position="2140"/>
        <end position="2163"/>
    </location>
</feature>
<dbReference type="InterPro" id="IPR048384">
    <property type="entry name" value="TPPII_GBD"/>
</dbReference>
<dbReference type="GO" id="GO:0004252">
    <property type="term" value="F:serine-type endopeptidase activity"/>
    <property type="evidence" value="ECO:0007669"/>
    <property type="project" value="UniProtKB-UniRule"/>
</dbReference>
<dbReference type="Proteomes" id="UP000243579">
    <property type="component" value="Unassembled WGS sequence"/>
</dbReference>
<dbReference type="InterPro" id="IPR015500">
    <property type="entry name" value="Peptidase_S8_subtilisin-rel"/>
</dbReference>
<comment type="catalytic activity">
    <reaction evidence="9">
        <text>Hydrolysis of proteins with broad specificity for peptide bonds, and a preference for a large uncharged residue in P1. Hydrolyzes peptide amides.</text>
        <dbReference type="EC" id="3.4.21.62"/>
    </reaction>
</comment>
<dbReference type="PRINTS" id="PR00723">
    <property type="entry name" value="SUBTILISIN"/>
</dbReference>